<name>K2AYB9_9BACT</name>
<dbReference type="Gene3D" id="2.40.240.20">
    <property type="entry name" value="Hypothetical PUA domain-like, domain 1"/>
    <property type="match status" value="1"/>
</dbReference>
<sequence length="233" mass="28382">MQRFYYNTDLKKDLFIEDKDFFHQISHVLRSKLWDNIILFNSTWFDYIYSISEIAKKWITLNLSKKIENNCDLKISINLYQALPNKYEKIEYILQKWVEVWISNFTFFNSERSQKLVINDKKIERFNFIIKEALEQCWWDKLPQISFVDKIDFNEINWQKLICHTKISGSINLSEIKNTQENFNIFVWPEGWFSDKEIENFTKNNCTIINFWTRILRTETTASVLGFYLWQVK</sequence>
<dbReference type="PIRSF" id="PIRSF015601">
    <property type="entry name" value="MTase_slr0722"/>
    <property type="match status" value="1"/>
</dbReference>
<comment type="catalytic activity">
    <reaction evidence="9 10">
        <text>uridine(1498) in 16S rRNA + S-adenosyl-L-methionine = N(3)-methyluridine(1498) in 16S rRNA + S-adenosyl-L-homocysteine + H(+)</text>
        <dbReference type="Rhea" id="RHEA:42920"/>
        <dbReference type="Rhea" id="RHEA-COMP:10283"/>
        <dbReference type="Rhea" id="RHEA-COMP:10284"/>
        <dbReference type="ChEBI" id="CHEBI:15378"/>
        <dbReference type="ChEBI" id="CHEBI:57856"/>
        <dbReference type="ChEBI" id="CHEBI:59789"/>
        <dbReference type="ChEBI" id="CHEBI:65315"/>
        <dbReference type="ChEBI" id="CHEBI:74502"/>
        <dbReference type="EC" id="2.1.1.193"/>
    </reaction>
</comment>
<gene>
    <name evidence="12" type="ORF">ACD_49C00020G0012</name>
</gene>
<dbReference type="PANTHER" id="PTHR30027">
    <property type="entry name" value="RIBOSOMAL RNA SMALL SUBUNIT METHYLTRANSFERASE E"/>
    <property type="match status" value="1"/>
</dbReference>
<evidence type="ECO:0000256" key="9">
    <source>
        <dbReference type="ARBA" id="ARBA00047944"/>
    </source>
</evidence>
<keyword evidence="3 10" id="KW-0963">Cytoplasm</keyword>
<dbReference type="EC" id="2.1.1.193" evidence="10"/>
<comment type="function">
    <text evidence="8 10">Specifically methylates the N3 position of the uracil ring of uridine 1498 (m3U1498) in 16S rRNA. Acts on the fully assembled 30S ribosomal subunit.</text>
</comment>
<dbReference type="GO" id="GO:0005737">
    <property type="term" value="C:cytoplasm"/>
    <property type="evidence" value="ECO:0007669"/>
    <property type="project" value="UniProtKB-SubCell"/>
</dbReference>
<organism evidence="12">
    <name type="scientific">uncultured bacterium</name>
    <name type="common">gcode 4</name>
    <dbReference type="NCBI Taxonomy" id="1234023"/>
    <lineage>
        <taxon>Bacteria</taxon>
        <taxon>environmental samples</taxon>
    </lineage>
</organism>
<dbReference type="GO" id="GO:0070042">
    <property type="term" value="F:rRNA (uridine-N3-)-methyltransferase activity"/>
    <property type="evidence" value="ECO:0007669"/>
    <property type="project" value="TreeGrafter"/>
</dbReference>
<dbReference type="InterPro" id="IPR029028">
    <property type="entry name" value="Alpha/beta_knot_MTases"/>
</dbReference>
<evidence type="ECO:0000256" key="10">
    <source>
        <dbReference type="PIRNR" id="PIRNR015601"/>
    </source>
</evidence>
<evidence type="ECO:0000256" key="6">
    <source>
        <dbReference type="ARBA" id="ARBA00022679"/>
    </source>
</evidence>
<evidence type="ECO:0000256" key="7">
    <source>
        <dbReference type="ARBA" id="ARBA00022691"/>
    </source>
</evidence>
<keyword evidence="6 10" id="KW-0808">Transferase</keyword>
<evidence type="ECO:0000313" key="12">
    <source>
        <dbReference type="EMBL" id="EKD66722.1"/>
    </source>
</evidence>
<evidence type="ECO:0000256" key="3">
    <source>
        <dbReference type="ARBA" id="ARBA00022490"/>
    </source>
</evidence>
<accession>K2AYB9</accession>
<keyword evidence="4 10" id="KW-0698">rRNA processing</keyword>
<keyword evidence="7 10" id="KW-0949">S-adenosyl-L-methionine</keyword>
<evidence type="ECO:0000259" key="11">
    <source>
        <dbReference type="Pfam" id="PF04452"/>
    </source>
</evidence>
<dbReference type="InterPro" id="IPR006700">
    <property type="entry name" value="RsmE"/>
</dbReference>
<dbReference type="CDD" id="cd18084">
    <property type="entry name" value="RsmE-like"/>
    <property type="match status" value="1"/>
</dbReference>
<dbReference type="SUPFAM" id="SSF75217">
    <property type="entry name" value="alpha/beta knot"/>
    <property type="match status" value="1"/>
</dbReference>
<dbReference type="SUPFAM" id="SSF88697">
    <property type="entry name" value="PUA domain-like"/>
    <property type="match status" value="1"/>
</dbReference>
<evidence type="ECO:0000256" key="8">
    <source>
        <dbReference type="ARBA" id="ARBA00025699"/>
    </source>
</evidence>
<dbReference type="NCBIfam" id="TIGR00046">
    <property type="entry name" value="RsmE family RNA methyltransferase"/>
    <property type="match status" value="1"/>
</dbReference>
<evidence type="ECO:0000256" key="2">
    <source>
        <dbReference type="ARBA" id="ARBA00005528"/>
    </source>
</evidence>
<dbReference type="Gene3D" id="3.40.1280.10">
    <property type="match status" value="1"/>
</dbReference>
<dbReference type="GO" id="GO:0070475">
    <property type="term" value="P:rRNA base methylation"/>
    <property type="evidence" value="ECO:0007669"/>
    <property type="project" value="TreeGrafter"/>
</dbReference>
<dbReference type="InterPro" id="IPR046886">
    <property type="entry name" value="RsmE_MTase_dom"/>
</dbReference>
<dbReference type="PANTHER" id="PTHR30027:SF3">
    <property type="entry name" value="16S RRNA (URACIL(1498)-N(3))-METHYLTRANSFERASE"/>
    <property type="match status" value="1"/>
</dbReference>
<comment type="similarity">
    <text evidence="2 10">Belongs to the RNA methyltransferase RsmE family.</text>
</comment>
<keyword evidence="5 10" id="KW-0489">Methyltransferase</keyword>
<comment type="caution">
    <text evidence="12">The sequence shown here is derived from an EMBL/GenBank/DDBJ whole genome shotgun (WGS) entry which is preliminary data.</text>
</comment>
<evidence type="ECO:0000256" key="4">
    <source>
        <dbReference type="ARBA" id="ARBA00022552"/>
    </source>
</evidence>
<dbReference type="EMBL" id="AMFJ01021606">
    <property type="protein sequence ID" value="EKD66722.1"/>
    <property type="molecule type" value="Genomic_DNA"/>
</dbReference>
<protein>
    <recommendedName>
        <fullName evidence="10">Ribosomal RNA small subunit methyltransferase E</fullName>
        <ecNumber evidence="10">2.1.1.193</ecNumber>
    </recommendedName>
</protein>
<comment type="subcellular location">
    <subcellularLocation>
        <location evidence="1 10">Cytoplasm</location>
    </subcellularLocation>
</comment>
<dbReference type="InterPro" id="IPR029026">
    <property type="entry name" value="tRNA_m1G_MTases_N"/>
</dbReference>
<proteinExistence type="inferred from homology"/>
<dbReference type="InterPro" id="IPR015947">
    <property type="entry name" value="PUA-like_sf"/>
</dbReference>
<dbReference type="AlphaFoldDB" id="K2AYB9"/>
<dbReference type="Pfam" id="PF04452">
    <property type="entry name" value="Methyltrans_RNA"/>
    <property type="match status" value="1"/>
</dbReference>
<evidence type="ECO:0000256" key="5">
    <source>
        <dbReference type="ARBA" id="ARBA00022603"/>
    </source>
</evidence>
<reference evidence="12" key="1">
    <citation type="journal article" date="2012" name="Science">
        <title>Fermentation, hydrogen, and sulfur metabolism in multiple uncultivated bacterial phyla.</title>
        <authorList>
            <person name="Wrighton K.C."/>
            <person name="Thomas B.C."/>
            <person name="Sharon I."/>
            <person name="Miller C.S."/>
            <person name="Castelle C.J."/>
            <person name="VerBerkmoes N.C."/>
            <person name="Wilkins M.J."/>
            <person name="Hettich R.L."/>
            <person name="Lipton M.S."/>
            <person name="Williams K.H."/>
            <person name="Long P.E."/>
            <person name="Banfield J.F."/>
        </authorList>
    </citation>
    <scope>NUCLEOTIDE SEQUENCE [LARGE SCALE GENOMIC DNA]</scope>
</reference>
<feature type="domain" description="Ribosomal RNA small subunit methyltransferase E methyltransferase" evidence="11">
    <location>
        <begin position="74"/>
        <end position="224"/>
    </location>
</feature>
<evidence type="ECO:0000256" key="1">
    <source>
        <dbReference type="ARBA" id="ARBA00004496"/>
    </source>
</evidence>